<comment type="caution">
    <text evidence="1">The sequence shown here is derived from an EMBL/GenBank/DDBJ whole genome shotgun (WGS) entry which is preliminary data.</text>
</comment>
<organism evidence="1 2">
    <name type="scientific">Linum tenue</name>
    <dbReference type="NCBI Taxonomy" id="586396"/>
    <lineage>
        <taxon>Eukaryota</taxon>
        <taxon>Viridiplantae</taxon>
        <taxon>Streptophyta</taxon>
        <taxon>Embryophyta</taxon>
        <taxon>Tracheophyta</taxon>
        <taxon>Spermatophyta</taxon>
        <taxon>Magnoliopsida</taxon>
        <taxon>eudicotyledons</taxon>
        <taxon>Gunneridae</taxon>
        <taxon>Pentapetalae</taxon>
        <taxon>rosids</taxon>
        <taxon>fabids</taxon>
        <taxon>Malpighiales</taxon>
        <taxon>Linaceae</taxon>
        <taxon>Linum</taxon>
    </lineage>
</organism>
<evidence type="ECO:0000313" key="2">
    <source>
        <dbReference type="Proteomes" id="UP001154282"/>
    </source>
</evidence>
<name>A0AAV0K0E6_9ROSI</name>
<accession>A0AAV0K0E6</accession>
<sequence>MHLAYWSIQRGTKWEMKTILICTTAVALTLVKRTMITAASSTDSASLEFVRQHHLQRLQQLSRRITSVLGMFSQLSVHLRE</sequence>
<dbReference type="AlphaFoldDB" id="A0AAV0K0E6"/>
<gene>
    <name evidence="1" type="ORF">LITE_LOCUS16340</name>
</gene>
<evidence type="ECO:0000313" key="1">
    <source>
        <dbReference type="EMBL" id="CAI0414568.1"/>
    </source>
</evidence>
<reference evidence="1" key="1">
    <citation type="submission" date="2022-08" db="EMBL/GenBank/DDBJ databases">
        <authorList>
            <person name="Gutierrez-Valencia J."/>
        </authorList>
    </citation>
    <scope>NUCLEOTIDE SEQUENCE</scope>
</reference>
<dbReference type="Proteomes" id="UP001154282">
    <property type="component" value="Unassembled WGS sequence"/>
</dbReference>
<keyword evidence="2" id="KW-1185">Reference proteome</keyword>
<proteinExistence type="predicted"/>
<protein>
    <submittedName>
        <fullName evidence="1">Uncharacterized protein</fullName>
    </submittedName>
</protein>
<dbReference type="EMBL" id="CAMGYJ010000005">
    <property type="protein sequence ID" value="CAI0414568.1"/>
    <property type="molecule type" value="Genomic_DNA"/>
</dbReference>